<dbReference type="PANTHER" id="PTHR32303:SF4">
    <property type="entry name" value="QUINOPROTEIN GLUCOSE DEHYDROGENASE"/>
    <property type="match status" value="1"/>
</dbReference>
<dbReference type="SUPFAM" id="SSF50998">
    <property type="entry name" value="Quinoprotein alcohol dehydrogenase-like"/>
    <property type="match status" value="1"/>
</dbReference>
<dbReference type="GO" id="GO:0016491">
    <property type="term" value="F:oxidoreductase activity"/>
    <property type="evidence" value="ECO:0007669"/>
    <property type="project" value="UniProtKB-KW"/>
</dbReference>
<feature type="compositionally biased region" description="Low complexity" evidence="4">
    <location>
        <begin position="369"/>
        <end position="400"/>
    </location>
</feature>
<dbReference type="InterPro" id="IPR011047">
    <property type="entry name" value="Quinoprotein_ADH-like_sf"/>
</dbReference>
<proteinExistence type="inferred from homology"/>
<organism evidence="6 7">
    <name type="scientific">Geodia barretti</name>
    <name type="common">Barrett's horny sponge</name>
    <dbReference type="NCBI Taxonomy" id="519541"/>
    <lineage>
        <taxon>Eukaryota</taxon>
        <taxon>Metazoa</taxon>
        <taxon>Porifera</taxon>
        <taxon>Demospongiae</taxon>
        <taxon>Heteroscleromorpha</taxon>
        <taxon>Tetractinellida</taxon>
        <taxon>Astrophorina</taxon>
        <taxon>Geodiidae</taxon>
        <taxon>Geodia</taxon>
    </lineage>
</organism>
<dbReference type="EMBL" id="CASHTH010000899">
    <property type="protein sequence ID" value="CAI8008813.1"/>
    <property type="molecule type" value="Genomic_DNA"/>
</dbReference>
<sequence length="413" mass="45569">MADGMLFVNTPLSIGAGIDARSGETRWIYNPKSYEEGTTTMSLTWSQRGVGYWDREGPAQARVVWGTGNGYLVCVMAQTGRPCDDFGVAGRVDLMEGIPRADRGRRDWLNALLYSVQSPPFVVRDTIITPASISSFNNTKEAPPGWMRGFDVRTGRVNWVFHTIPQGDEFGNDTWAGDSWRETGKVGVWTQMSFDEELGYLYLPTNTAAPDYYGGHRLGDNLFAESLVALDVETGQRVWHFQILHHGLWDYDLPAAPNLMDLTVDGRQVKAVVQVTKQGFVFAFDRVTGEPIWPIEERAVPLDTDIEGELPSPTQPFPTRPAPFEYQGVSIDDLVDFTPEIRQMAMTAVADFRIGPLYTPHSNAGTIFRPSAAGGATGAAGRSTPRPASSTSRRTTPGASCLCERRRPRTTPP</sequence>
<name>A0AA35W5D9_GEOBA</name>
<protein>
    <submittedName>
        <fullName evidence="6">Quinoprotein glucose dehydrogenase A</fullName>
    </submittedName>
</protein>
<dbReference type="PANTHER" id="PTHR32303">
    <property type="entry name" value="QUINOPROTEIN ALCOHOL DEHYDROGENASE (CYTOCHROME C)"/>
    <property type="match status" value="1"/>
</dbReference>
<keyword evidence="3" id="KW-0560">Oxidoreductase</keyword>
<evidence type="ECO:0000259" key="5">
    <source>
        <dbReference type="Pfam" id="PF01011"/>
    </source>
</evidence>
<keyword evidence="7" id="KW-1185">Reference proteome</keyword>
<accession>A0AA35W5D9</accession>
<comment type="cofactor">
    <cofactor evidence="1">
        <name>pyrroloquinoline quinone</name>
        <dbReference type="ChEBI" id="CHEBI:58442"/>
    </cofactor>
</comment>
<evidence type="ECO:0000256" key="3">
    <source>
        <dbReference type="ARBA" id="ARBA00023002"/>
    </source>
</evidence>
<evidence type="ECO:0000313" key="7">
    <source>
        <dbReference type="Proteomes" id="UP001174909"/>
    </source>
</evidence>
<dbReference type="Proteomes" id="UP001174909">
    <property type="component" value="Unassembled WGS sequence"/>
</dbReference>
<evidence type="ECO:0000256" key="4">
    <source>
        <dbReference type="SAM" id="MobiDB-lite"/>
    </source>
</evidence>
<feature type="region of interest" description="Disordered" evidence="4">
    <location>
        <begin position="369"/>
        <end position="413"/>
    </location>
</feature>
<evidence type="ECO:0000313" key="6">
    <source>
        <dbReference type="EMBL" id="CAI8008813.1"/>
    </source>
</evidence>
<dbReference type="AlphaFoldDB" id="A0AA35W5D9"/>
<dbReference type="InterPro" id="IPR002372">
    <property type="entry name" value="PQQ_rpt_dom"/>
</dbReference>
<gene>
    <name evidence="6" type="ORF">GBAR_LOCUS5998</name>
</gene>
<dbReference type="Pfam" id="PF01011">
    <property type="entry name" value="PQQ"/>
    <property type="match status" value="1"/>
</dbReference>
<reference evidence="6" key="1">
    <citation type="submission" date="2023-03" db="EMBL/GenBank/DDBJ databases">
        <authorList>
            <person name="Steffen K."/>
            <person name="Cardenas P."/>
        </authorList>
    </citation>
    <scope>NUCLEOTIDE SEQUENCE</scope>
</reference>
<comment type="similarity">
    <text evidence="2">Belongs to the bacterial PQQ dehydrogenase family.</text>
</comment>
<evidence type="ECO:0000256" key="1">
    <source>
        <dbReference type="ARBA" id="ARBA00001931"/>
    </source>
</evidence>
<feature type="domain" description="Pyrrolo-quinoline quinone repeat" evidence="5">
    <location>
        <begin position="1"/>
        <end position="377"/>
    </location>
</feature>
<dbReference type="Gene3D" id="2.140.10.10">
    <property type="entry name" value="Quinoprotein alcohol dehydrogenase-like superfamily"/>
    <property type="match status" value="1"/>
</dbReference>
<comment type="caution">
    <text evidence="6">The sequence shown here is derived from an EMBL/GenBank/DDBJ whole genome shotgun (WGS) entry which is preliminary data.</text>
</comment>
<evidence type="ECO:0000256" key="2">
    <source>
        <dbReference type="ARBA" id="ARBA00008156"/>
    </source>
</evidence>